<evidence type="ECO:0000259" key="2">
    <source>
        <dbReference type="Pfam" id="PF07593"/>
    </source>
</evidence>
<evidence type="ECO:0000313" key="3">
    <source>
        <dbReference type="EMBL" id="PQA54073.1"/>
    </source>
</evidence>
<sequence length="1100" mass="121500">MNRIIPLSLLVFLLACQQKSEKEVTQADPGPTLFKALSTDQTHVDFRNTLTEGLNTNILMYEYFYNGGGVAVGDLNNDGLEDLYFTANMTPNKLYLNQGNLQFKDITEVSGAAGRPGPWKTGVTMADVNGDGKLDIYVCYSGSVSPENRTNQLFINQGVDANGSPQFKESAREYGLDLPAFSTQGSFFDYDKDGDLDLFLLNHNPKSLPVLDEVATKEVLKKEDPNVGSRLFENTGNHFKDVTTKAGIQSVSLSYGLGISISDMNGDGWPDIYIGNDYAVPDFLYINNQNGTFRNQIQNYLGHTSQFSMGNDIADINNDALPDIYTLDMLPEDNKRQKLLMASDNYEKFDLNLRSGFYYQYMRNMLQLNNGNGTFSEIGQLSGLSNTDWSWASLFADYDNDGWKDLFVSNGYLRDYTNMDFLKYMGDFMKNRQGNIHRQDVLNLVQQIPASNVSNYLFKNNGNLTFSNVSAAWGVNQPLNSNGAAFSDLDNDGDLDLIINNINHPASLYENQSDRKHHFLRVKLEGKPGNTQGIGAKVLISAKGQRQFLEQMPTRGYQSSVSPVLHFGLQAVTQIDSLTITWPDGSQETKTALKADQLLTLKQTDASSAKTRTTVPGWYQAVPAPVAFQSASTSLNDFKRQPLLVNPLSFSGPCLAKADVNGDGKEDLLVGGGNGQGGVLFLQQANGKLSKKQSFDTVGEDADALFFDANRDGFPDLYLASGGYGDLMPEDPRLQDRLYLNDGKGNFTKATGALPTLAGSKSCVRAADLNGDGALDLFVGGRVIPGRYPETPPSFLLINDGKGHFSDQTAKLAPALARMGMVSDAAWLDLNQDQKPDLVVVGEWMPVTAFVSGGSTWTDQTSTYFPKAYRGWWNKLLVEDLNGDGRMDLLVGNQGLNTQCKVSDREPAELVYKDFDDNGSIDPILSFYIQGKSYPYVTRDELLDQISMMRTRFPDYKSYAETTLTDIFTPEELEGSTKLSVNTLQTTLFVRTATGNFQQQALPIQAQMAPVFTITSLDFDQDGKKDLLLCGNVNKARLRFGNCDANYGVLLKGNGRGQFQYIPQQQSGFALRGDVRSVLPWGNELLIGINQKGLQAYQRR</sequence>
<keyword evidence="1" id="KW-0732">Signal</keyword>
<dbReference type="RefSeq" id="WP_104715769.1">
    <property type="nucleotide sequence ID" value="NZ_PTRA01000007.1"/>
</dbReference>
<comment type="caution">
    <text evidence="3">The sequence shown here is derived from an EMBL/GenBank/DDBJ whole genome shotgun (WGS) entry which is preliminary data.</text>
</comment>
<reference evidence="4" key="1">
    <citation type="submission" date="2018-02" db="EMBL/GenBank/DDBJ databases">
        <title>Genome sequencing of Solimonas sp. HR-BB.</title>
        <authorList>
            <person name="Lee Y."/>
            <person name="Jeon C.O."/>
        </authorList>
    </citation>
    <scope>NUCLEOTIDE SEQUENCE [LARGE SCALE GENOMIC DNA]</scope>
    <source>
        <strain evidence="4">HR-U</strain>
    </source>
</reference>
<accession>A0A2S7IG48</accession>
<organism evidence="3 4">
    <name type="scientific">Siphonobacter curvatus</name>
    <dbReference type="NCBI Taxonomy" id="2094562"/>
    <lineage>
        <taxon>Bacteria</taxon>
        <taxon>Pseudomonadati</taxon>
        <taxon>Bacteroidota</taxon>
        <taxon>Cytophagia</taxon>
        <taxon>Cytophagales</taxon>
        <taxon>Cytophagaceae</taxon>
        <taxon>Siphonobacter</taxon>
    </lineage>
</organism>
<dbReference type="PROSITE" id="PS51257">
    <property type="entry name" value="PROKAR_LIPOPROTEIN"/>
    <property type="match status" value="1"/>
</dbReference>
<dbReference type="AlphaFoldDB" id="A0A2S7IG48"/>
<dbReference type="Proteomes" id="UP000239590">
    <property type="component" value="Unassembled WGS sequence"/>
</dbReference>
<dbReference type="InterPro" id="IPR027039">
    <property type="entry name" value="Crtac1"/>
</dbReference>
<dbReference type="SUPFAM" id="SSF69318">
    <property type="entry name" value="Integrin alpha N-terminal domain"/>
    <property type="match status" value="3"/>
</dbReference>
<proteinExistence type="predicted"/>
<dbReference type="Gene3D" id="2.130.10.130">
    <property type="entry name" value="Integrin alpha, N-terminal"/>
    <property type="match status" value="3"/>
</dbReference>
<dbReference type="PANTHER" id="PTHR16026">
    <property type="entry name" value="CARTILAGE ACIDIC PROTEIN 1"/>
    <property type="match status" value="1"/>
</dbReference>
<keyword evidence="4" id="KW-1185">Reference proteome</keyword>
<protein>
    <submittedName>
        <fullName evidence="3">RNA-binding protein</fullName>
    </submittedName>
</protein>
<dbReference type="InterPro" id="IPR011519">
    <property type="entry name" value="UnbV_ASPIC"/>
</dbReference>
<dbReference type="Pfam" id="PF07593">
    <property type="entry name" value="UnbV_ASPIC"/>
    <property type="match status" value="1"/>
</dbReference>
<dbReference type="OrthoDB" id="1488345at2"/>
<dbReference type="InterPro" id="IPR013517">
    <property type="entry name" value="FG-GAP"/>
</dbReference>
<dbReference type="Pfam" id="PF13517">
    <property type="entry name" value="FG-GAP_3"/>
    <property type="match status" value="7"/>
</dbReference>
<dbReference type="InterPro" id="IPR028994">
    <property type="entry name" value="Integrin_alpha_N"/>
</dbReference>
<feature type="domain" description="ASPIC/UnbV" evidence="2">
    <location>
        <begin position="533"/>
        <end position="600"/>
    </location>
</feature>
<evidence type="ECO:0000256" key="1">
    <source>
        <dbReference type="ARBA" id="ARBA00022729"/>
    </source>
</evidence>
<gene>
    <name evidence="3" type="ORF">C5O19_23175</name>
</gene>
<name>A0A2S7IG48_9BACT</name>
<dbReference type="PANTHER" id="PTHR16026:SF0">
    <property type="entry name" value="CARTILAGE ACIDIC PROTEIN 1"/>
    <property type="match status" value="1"/>
</dbReference>
<dbReference type="EMBL" id="PTRA01000007">
    <property type="protein sequence ID" value="PQA54073.1"/>
    <property type="molecule type" value="Genomic_DNA"/>
</dbReference>
<evidence type="ECO:0000313" key="4">
    <source>
        <dbReference type="Proteomes" id="UP000239590"/>
    </source>
</evidence>